<sequence>MQLPASPAFQHCIKHYLFITTGEMVNFRLFADGNPGIVFTVGQFTNGEQSLSGSFIYGQISDFQDLYSDRFTQLMVVVLQPIGLQFLLDIPASELQQLIVPLNTIYGNSINHLEEQIFAASSPSQKIKIFESFIHNQLTNSINTEMELLMKHITRNKGMVTVKQLTEYTGWQERKLERQFAAAIGLSPKRFCDIIRLQSFIHHLKDKVSLTSASYEAGYSDQPHLIKTFKKFTGLTPTQYLSSHSLAVNFLAFNNPNVGIVHF</sequence>
<accession>A0A3E1YE19</accession>
<evidence type="ECO:0000256" key="3">
    <source>
        <dbReference type="ARBA" id="ARBA00023163"/>
    </source>
</evidence>
<dbReference type="GO" id="GO:0043565">
    <property type="term" value="F:sequence-specific DNA binding"/>
    <property type="evidence" value="ECO:0007669"/>
    <property type="project" value="InterPro"/>
</dbReference>
<dbReference type="InterPro" id="IPR009057">
    <property type="entry name" value="Homeodomain-like_sf"/>
</dbReference>
<dbReference type="InterPro" id="IPR046532">
    <property type="entry name" value="DUF6597"/>
</dbReference>
<dbReference type="SMART" id="SM00342">
    <property type="entry name" value="HTH_ARAC"/>
    <property type="match status" value="1"/>
</dbReference>
<dbReference type="SUPFAM" id="SSF46689">
    <property type="entry name" value="Homeodomain-like"/>
    <property type="match status" value="1"/>
</dbReference>
<feature type="domain" description="HTH araC/xylS-type" evidence="4">
    <location>
        <begin position="143"/>
        <end position="243"/>
    </location>
</feature>
<dbReference type="Pfam" id="PF20240">
    <property type="entry name" value="DUF6597"/>
    <property type="match status" value="1"/>
</dbReference>
<dbReference type="Pfam" id="PF12833">
    <property type="entry name" value="HTH_18"/>
    <property type="match status" value="1"/>
</dbReference>
<gene>
    <name evidence="5" type="ORF">DVR12_05950</name>
</gene>
<dbReference type="InterPro" id="IPR018060">
    <property type="entry name" value="HTH_AraC"/>
</dbReference>
<dbReference type="EMBL" id="QPMM01000002">
    <property type="protein sequence ID" value="RFS24738.1"/>
    <property type="molecule type" value="Genomic_DNA"/>
</dbReference>
<evidence type="ECO:0000256" key="1">
    <source>
        <dbReference type="ARBA" id="ARBA00023015"/>
    </source>
</evidence>
<keyword evidence="6" id="KW-1185">Reference proteome</keyword>
<dbReference type="AlphaFoldDB" id="A0A3E1YE19"/>
<evidence type="ECO:0000313" key="6">
    <source>
        <dbReference type="Proteomes" id="UP000260644"/>
    </source>
</evidence>
<protein>
    <submittedName>
        <fullName evidence="5">AraC family transcriptional regulator</fullName>
    </submittedName>
</protein>
<evidence type="ECO:0000256" key="2">
    <source>
        <dbReference type="ARBA" id="ARBA00023125"/>
    </source>
</evidence>
<comment type="caution">
    <text evidence="5">The sequence shown here is derived from an EMBL/GenBank/DDBJ whole genome shotgun (WGS) entry which is preliminary data.</text>
</comment>
<evidence type="ECO:0000259" key="4">
    <source>
        <dbReference type="PROSITE" id="PS01124"/>
    </source>
</evidence>
<dbReference type="PROSITE" id="PS01124">
    <property type="entry name" value="HTH_ARAC_FAMILY_2"/>
    <property type="match status" value="1"/>
</dbReference>
<keyword evidence="1" id="KW-0805">Transcription regulation</keyword>
<dbReference type="OrthoDB" id="655946at2"/>
<dbReference type="InterPro" id="IPR050204">
    <property type="entry name" value="AraC_XylS_family_regulators"/>
</dbReference>
<dbReference type="Gene3D" id="1.10.10.60">
    <property type="entry name" value="Homeodomain-like"/>
    <property type="match status" value="1"/>
</dbReference>
<organism evidence="5 6">
    <name type="scientific">Chitinophaga silvatica</name>
    <dbReference type="NCBI Taxonomy" id="2282649"/>
    <lineage>
        <taxon>Bacteria</taxon>
        <taxon>Pseudomonadati</taxon>
        <taxon>Bacteroidota</taxon>
        <taxon>Chitinophagia</taxon>
        <taxon>Chitinophagales</taxon>
        <taxon>Chitinophagaceae</taxon>
        <taxon>Chitinophaga</taxon>
    </lineage>
</organism>
<evidence type="ECO:0000313" key="5">
    <source>
        <dbReference type="EMBL" id="RFS24738.1"/>
    </source>
</evidence>
<keyword evidence="2" id="KW-0238">DNA-binding</keyword>
<dbReference type="Proteomes" id="UP000260644">
    <property type="component" value="Unassembled WGS sequence"/>
</dbReference>
<name>A0A3E1YE19_9BACT</name>
<dbReference type="PANTHER" id="PTHR46796">
    <property type="entry name" value="HTH-TYPE TRANSCRIPTIONAL ACTIVATOR RHAS-RELATED"/>
    <property type="match status" value="1"/>
</dbReference>
<dbReference type="PANTHER" id="PTHR46796:SF13">
    <property type="entry name" value="HTH-TYPE TRANSCRIPTIONAL ACTIVATOR RHAS"/>
    <property type="match status" value="1"/>
</dbReference>
<keyword evidence="3" id="KW-0804">Transcription</keyword>
<dbReference type="RefSeq" id="WP_116974609.1">
    <property type="nucleotide sequence ID" value="NZ_QPMM01000002.1"/>
</dbReference>
<dbReference type="GO" id="GO:0003700">
    <property type="term" value="F:DNA-binding transcription factor activity"/>
    <property type="evidence" value="ECO:0007669"/>
    <property type="project" value="InterPro"/>
</dbReference>
<reference evidence="5 6" key="1">
    <citation type="submission" date="2018-07" db="EMBL/GenBank/DDBJ databases">
        <title>Chitinophaga K2CV101002-2 sp. nov., isolated from a monsoon evergreen broad-leaved forest soil.</title>
        <authorList>
            <person name="Lv Y."/>
        </authorList>
    </citation>
    <scope>NUCLEOTIDE SEQUENCE [LARGE SCALE GENOMIC DNA]</scope>
    <source>
        <strain evidence="5 6">GDMCC 1.1288</strain>
    </source>
</reference>
<proteinExistence type="predicted"/>